<keyword evidence="10" id="KW-1185">Reference proteome</keyword>
<dbReference type="Gene3D" id="3.40.50.300">
    <property type="entry name" value="P-loop containing nucleotide triphosphate hydrolases"/>
    <property type="match status" value="1"/>
</dbReference>
<organism evidence="9 10">
    <name type="scientific">Geotalea uraniireducens</name>
    <dbReference type="NCBI Taxonomy" id="351604"/>
    <lineage>
        <taxon>Bacteria</taxon>
        <taxon>Pseudomonadati</taxon>
        <taxon>Thermodesulfobacteriota</taxon>
        <taxon>Desulfuromonadia</taxon>
        <taxon>Geobacterales</taxon>
        <taxon>Geobacteraceae</taxon>
        <taxon>Geotalea</taxon>
    </lineage>
</organism>
<dbReference type="EMBL" id="AP027151">
    <property type="protein sequence ID" value="BDV42569.1"/>
    <property type="molecule type" value="Genomic_DNA"/>
</dbReference>
<dbReference type="Pfam" id="PF13177">
    <property type="entry name" value="DNA_pol3_delta2"/>
    <property type="match status" value="1"/>
</dbReference>
<dbReference type="EC" id="2.7.7.7" evidence="1"/>
<dbReference type="Proteomes" id="UP001317705">
    <property type="component" value="Chromosome"/>
</dbReference>
<sequence>MPFARILGQQVPIDVLRRALRSGKTAHAYLFEGVEGCGKKSTALAFIEALFCGTDDGCGSCPSCRKMGNRQHPDLHLVEPDGAFIKIDQIRELQREMNLRPVEAPVKACIIDDADRLNPAAANALLKTLEEPPGNALMILLTTNPARVLPTVRSRCQLLRFAPLPAPLIEEQLRAEGVEPDAARLAASLAGGSLSRAREREGDETDVSQRRVLLERLRALSLNDITPLFAAAEELAGDREQAINQLELLVTLFRDILLCQAGSDAIVNRDLSEILHEEAGRLPQNAIMERIAWVSEAQLALQRNANPRLTMDRLLMRLAA</sequence>
<dbReference type="InterPro" id="IPR015199">
    <property type="entry name" value="DNA_pol_III_delta_C"/>
</dbReference>
<evidence type="ECO:0000256" key="6">
    <source>
        <dbReference type="ARBA" id="ARBA00022932"/>
    </source>
</evidence>
<evidence type="ECO:0000256" key="2">
    <source>
        <dbReference type="ARBA" id="ARBA00014363"/>
    </source>
</evidence>
<comment type="catalytic activity">
    <reaction evidence="7">
        <text>DNA(n) + a 2'-deoxyribonucleoside 5'-triphosphate = DNA(n+1) + diphosphate</text>
        <dbReference type="Rhea" id="RHEA:22508"/>
        <dbReference type="Rhea" id="RHEA-COMP:17339"/>
        <dbReference type="Rhea" id="RHEA-COMP:17340"/>
        <dbReference type="ChEBI" id="CHEBI:33019"/>
        <dbReference type="ChEBI" id="CHEBI:61560"/>
        <dbReference type="ChEBI" id="CHEBI:173112"/>
        <dbReference type="EC" id="2.7.7.7"/>
    </reaction>
</comment>
<evidence type="ECO:0000259" key="8">
    <source>
        <dbReference type="Pfam" id="PF09115"/>
    </source>
</evidence>
<keyword evidence="6" id="KW-0239">DNA-directed DNA polymerase</keyword>
<dbReference type="RefSeq" id="WP_282003106.1">
    <property type="nucleotide sequence ID" value="NZ_AP027151.1"/>
</dbReference>
<feature type="domain" description="DNA polymerase III delta subunit C-terminal" evidence="8">
    <location>
        <begin position="207"/>
        <end position="318"/>
    </location>
</feature>
<dbReference type="Pfam" id="PF09115">
    <property type="entry name" value="DNApol3-delta_C"/>
    <property type="match status" value="1"/>
</dbReference>
<dbReference type="PANTHER" id="PTHR11669">
    <property type="entry name" value="REPLICATION FACTOR C / DNA POLYMERASE III GAMMA-TAU SUBUNIT"/>
    <property type="match status" value="1"/>
</dbReference>
<evidence type="ECO:0000313" key="10">
    <source>
        <dbReference type="Proteomes" id="UP001317705"/>
    </source>
</evidence>
<dbReference type="InterPro" id="IPR004622">
    <property type="entry name" value="DNA_pol_HolB"/>
</dbReference>
<dbReference type="InterPro" id="IPR050238">
    <property type="entry name" value="DNA_Rep/Repair_Clamp_Loader"/>
</dbReference>
<evidence type="ECO:0000256" key="4">
    <source>
        <dbReference type="ARBA" id="ARBA00022695"/>
    </source>
</evidence>
<name>A0ABM8EJI8_9BACT</name>
<evidence type="ECO:0000313" key="9">
    <source>
        <dbReference type="EMBL" id="BDV42569.1"/>
    </source>
</evidence>
<dbReference type="NCBIfam" id="TIGR00678">
    <property type="entry name" value="holB"/>
    <property type="match status" value="1"/>
</dbReference>
<dbReference type="SUPFAM" id="SSF52540">
    <property type="entry name" value="P-loop containing nucleoside triphosphate hydrolases"/>
    <property type="match status" value="1"/>
</dbReference>
<accession>A0ABM8EJI8</accession>
<keyword evidence="4" id="KW-0548">Nucleotidyltransferase</keyword>
<evidence type="ECO:0000256" key="1">
    <source>
        <dbReference type="ARBA" id="ARBA00012417"/>
    </source>
</evidence>
<dbReference type="PANTHER" id="PTHR11669:SF8">
    <property type="entry name" value="DNA POLYMERASE III SUBUNIT DELTA"/>
    <property type="match status" value="1"/>
</dbReference>
<dbReference type="InterPro" id="IPR027417">
    <property type="entry name" value="P-loop_NTPase"/>
</dbReference>
<keyword evidence="5" id="KW-0235">DNA replication</keyword>
<gene>
    <name evidence="9" type="primary">holB</name>
    <name evidence="9" type="ORF">GURASL_14920</name>
</gene>
<keyword evidence="3" id="KW-0808">Transferase</keyword>
<evidence type="ECO:0000256" key="5">
    <source>
        <dbReference type="ARBA" id="ARBA00022705"/>
    </source>
</evidence>
<proteinExistence type="predicted"/>
<reference evidence="9 10" key="1">
    <citation type="submission" date="2022-12" db="EMBL/GenBank/DDBJ databases">
        <title>Polyphasic characterization of Geotalea uranireducens NIT-SL11 newly isolated from a complex of sewage sludge and microbially reduced graphene oxide.</title>
        <authorList>
            <person name="Xie L."/>
            <person name="Yoshida N."/>
            <person name="Meng L."/>
        </authorList>
    </citation>
    <scope>NUCLEOTIDE SEQUENCE [LARGE SCALE GENOMIC DNA]</scope>
    <source>
        <strain evidence="9 10">NIT-SL11</strain>
    </source>
</reference>
<protein>
    <recommendedName>
        <fullName evidence="2">DNA polymerase III subunit delta'</fullName>
        <ecNumber evidence="1">2.7.7.7</ecNumber>
    </recommendedName>
</protein>
<evidence type="ECO:0000256" key="7">
    <source>
        <dbReference type="ARBA" id="ARBA00049244"/>
    </source>
</evidence>
<evidence type="ECO:0000256" key="3">
    <source>
        <dbReference type="ARBA" id="ARBA00022679"/>
    </source>
</evidence>